<dbReference type="Proteomes" id="UP000253941">
    <property type="component" value="Unassembled WGS sequence"/>
</dbReference>
<organism evidence="1 2">
    <name type="scientific">Ferruginivarius sediminum</name>
    <dbReference type="NCBI Taxonomy" id="2661937"/>
    <lineage>
        <taxon>Bacteria</taxon>
        <taxon>Pseudomonadati</taxon>
        <taxon>Pseudomonadota</taxon>
        <taxon>Alphaproteobacteria</taxon>
        <taxon>Rhodospirillales</taxon>
        <taxon>Rhodospirillaceae</taxon>
        <taxon>Ferruginivarius</taxon>
    </lineage>
</organism>
<reference evidence="1 2" key="1">
    <citation type="submission" date="2018-07" db="EMBL/GenBank/DDBJ databases">
        <title>Venubactetium sediminum gen. nov., sp. nov., isolated from a marine solar saltern.</title>
        <authorList>
            <person name="Wang S."/>
        </authorList>
    </citation>
    <scope>NUCLEOTIDE SEQUENCE [LARGE SCALE GENOMIC DNA]</scope>
    <source>
        <strain evidence="1 2">WD2A32</strain>
    </source>
</reference>
<protein>
    <submittedName>
        <fullName evidence="1">Uncharacterized protein</fullName>
    </submittedName>
</protein>
<keyword evidence="2" id="KW-1185">Reference proteome</keyword>
<proteinExistence type="predicted"/>
<accession>A0A369TAF5</accession>
<dbReference type="InterPro" id="IPR008929">
    <property type="entry name" value="Chondroitin_lyas"/>
</dbReference>
<gene>
    <name evidence="1" type="ORF">DRB17_08665</name>
</gene>
<comment type="caution">
    <text evidence="1">The sequence shown here is derived from an EMBL/GenBank/DDBJ whole genome shotgun (WGS) entry which is preliminary data.</text>
</comment>
<dbReference type="Gene3D" id="1.50.10.100">
    <property type="entry name" value="Chondroitin AC/alginate lyase"/>
    <property type="match status" value="1"/>
</dbReference>
<dbReference type="EMBL" id="QPMH01000006">
    <property type="protein sequence ID" value="RDD62293.1"/>
    <property type="molecule type" value="Genomic_DNA"/>
</dbReference>
<evidence type="ECO:0000313" key="2">
    <source>
        <dbReference type="Proteomes" id="UP000253941"/>
    </source>
</evidence>
<name>A0A369TAF5_9PROT</name>
<sequence length="571" mass="64003">MTLARAQSGADEAAGATAENREAAEVYLSALRSQAVRVLSLLDREPFSPTQGCMDRTHWAWKFTDFPGARFQEGLCFLSFLYATPLDDSPYYRSEKLLHWIAGGFDYWCGIQRPGGDFDEAYPYEHSLAATAFTSFYLSEAWRFLHGALPTATDERFKAALTRAGDWLVRNDETHGFLSNHLAAAAAALYHAYLISGETRFEEGSRYFLDKILRHQSDEGWYDEYGGADPGYQTHGSFYLARYLQLSGRKDLEESLLRSFDFLAHFIHPDRSLGGEYASRNTQTYYPAAFEMMANRSGAARWIAEEMRPAVTSLSAAGLGTVDAYNLFPLLNNYVFAYLAARERKAGVPPTPPEQPERLHFPKAGLLKVRKARYDLFVGLGKGGVVKLFDRAAPRLVFSNAGYIGKLRGGGTVSNQWLEPSRHCEVADGEIAVDGCFYKVSRPVMSPLKFMVLRGFNLTLGRMQKPAAWLKSVLVKVLIYRKRQMDLHVRRRIVLHDDGIEVHDRLHGGGAGEVDTLVTDEAFTTIHMGSARYHVPAELTSTKDGGDAFYRPILADELRQGAERRCRIVLP</sequence>
<dbReference type="RefSeq" id="WP_114581805.1">
    <property type="nucleotide sequence ID" value="NZ_QPMH01000006.1"/>
</dbReference>
<dbReference type="SUPFAM" id="SSF48230">
    <property type="entry name" value="Chondroitin AC/alginate lyase"/>
    <property type="match status" value="1"/>
</dbReference>
<dbReference type="AlphaFoldDB" id="A0A369TAF5"/>
<evidence type="ECO:0000313" key="1">
    <source>
        <dbReference type="EMBL" id="RDD62293.1"/>
    </source>
</evidence>